<comment type="caution">
    <text evidence="9">The sequence shown here is derived from an EMBL/GenBank/DDBJ whole genome shotgun (WGS) entry which is preliminary data.</text>
</comment>
<dbReference type="InterPro" id="IPR001958">
    <property type="entry name" value="Tet-R_TetA/multi-R_MdtG-like"/>
</dbReference>
<dbReference type="SUPFAM" id="SSF103473">
    <property type="entry name" value="MFS general substrate transporter"/>
    <property type="match status" value="1"/>
</dbReference>
<feature type="transmembrane region" description="Helical" evidence="7">
    <location>
        <begin position="63"/>
        <end position="84"/>
    </location>
</feature>
<feature type="region of interest" description="Disordered" evidence="6">
    <location>
        <begin position="33"/>
        <end position="56"/>
    </location>
</feature>
<feature type="transmembrane region" description="Helical" evidence="7">
    <location>
        <begin position="190"/>
        <end position="212"/>
    </location>
</feature>
<protein>
    <submittedName>
        <fullName evidence="9">Major facilitator superfamily domain-containing protein</fullName>
    </submittedName>
</protein>
<dbReference type="CDD" id="cd17330">
    <property type="entry name" value="MFS_SLC46_TetA_like"/>
    <property type="match status" value="1"/>
</dbReference>
<proteinExistence type="predicted"/>
<evidence type="ECO:0000256" key="5">
    <source>
        <dbReference type="ARBA" id="ARBA00023136"/>
    </source>
</evidence>
<dbReference type="EMBL" id="JAGMVJ010000006">
    <property type="protein sequence ID" value="KAH7089612.1"/>
    <property type="molecule type" value="Genomic_DNA"/>
</dbReference>
<feature type="transmembrane region" description="Helical" evidence="7">
    <location>
        <begin position="424"/>
        <end position="449"/>
    </location>
</feature>
<dbReference type="InterPro" id="IPR036259">
    <property type="entry name" value="MFS_trans_sf"/>
</dbReference>
<keyword evidence="2" id="KW-0813">Transport</keyword>
<dbReference type="PANTHER" id="PTHR23504">
    <property type="entry name" value="MAJOR FACILITATOR SUPERFAMILY DOMAIN-CONTAINING PROTEIN 10"/>
    <property type="match status" value="1"/>
</dbReference>
<accession>A0A8K0R9E2</accession>
<dbReference type="InterPro" id="IPR020846">
    <property type="entry name" value="MFS_dom"/>
</dbReference>
<reference evidence="9" key="1">
    <citation type="journal article" date="2021" name="Nat. Commun.">
        <title>Genetic determinants of endophytism in the Arabidopsis root mycobiome.</title>
        <authorList>
            <person name="Mesny F."/>
            <person name="Miyauchi S."/>
            <person name="Thiergart T."/>
            <person name="Pickel B."/>
            <person name="Atanasova L."/>
            <person name="Karlsson M."/>
            <person name="Huettel B."/>
            <person name="Barry K.W."/>
            <person name="Haridas S."/>
            <person name="Chen C."/>
            <person name="Bauer D."/>
            <person name="Andreopoulos W."/>
            <person name="Pangilinan J."/>
            <person name="LaButti K."/>
            <person name="Riley R."/>
            <person name="Lipzen A."/>
            <person name="Clum A."/>
            <person name="Drula E."/>
            <person name="Henrissat B."/>
            <person name="Kohler A."/>
            <person name="Grigoriev I.V."/>
            <person name="Martin F.M."/>
            <person name="Hacquard S."/>
        </authorList>
    </citation>
    <scope>NUCLEOTIDE SEQUENCE</scope>
    <source>
        <strain evidence="9">MPI-SDFR-AT-0120</strain>
    </source>
</reference>
<dbReference type="AlphaFoldDB" id="A0A8K0R9E2"/>
<gene>
    <name evidence="9" type="ORF">FB567DRAFT_521132</name>
</gene>
<evidence type="ECO:0000256" key="2">
    <source>
        <dbReference type="ARBA" id="ARBA00022448"/>
    </source>
</evidence>
<keyword evidence="3 7" id="KW-0812">Transmembrane</keyword>
<feature type="transmembrane region" description="Helical" evidence="7">
    <location>
        <begin position="158"/>
        <end position="178"/>
    </location>
</feature>
<evidence type="ECO:0000256" key="3">
    <source>
        <dbReference type="ARBA" id="ARBA00022692"/>
    </source>
</evidence>
<evidence type="ECO:0000256" key="1">
    <source>
        <dbReference type="ARBA" id="ARBA00004141"/>
    </source>
</evidence>
<keyword evidence="5 7" id="KW-0472">Membrane</keyword>
<feature type="transmembrane region" description="Helical" evidence="7">
    <location>
        <begin position="133"/>
        <end position="152"/>
    </location>
</feature>
<feature type="transmembrane region" description="Helical" evidence="7">
    <location>
        <begin position="385"/>
        <end position="412"/>
    </location>
</feature>
<feature type="transmembrane region" description="Helical" evidence="7">
    <location>
        <begin position="284"/>
        <end position="305"/>
    </location>
</feature>
<dbReference type="OrthoDB" id="419616at2759"/>
<sequence length="496" mass="53836">MPPHIDEDQGVGAKASDETTPLLAGVQSAPIAVSASQQQEDGQLPSDDDNDQEDEKPLPRGQIFLLCYTAVVEPIAFFGIFPYINFMIEKVGNVEKEDVGFYSGLIESLFSATQMCVMILWGKASDRYGRKPVLVGSLFGVAIATSLFGMSQSLWQMIVFRCFAGVFAGTVVTVRAMLSENSTKHTQARAFSYFAFARNLGLFIGPLLGGILERPATKYSRTFGKIQFFHHYPYALPGFVTSAIALTSALAVLFFAKETLHIHRDKNKTDAPPMSTWQLFNYPGVARVVLIYNYVMLLAFTYTAVNPVFAYTPIELGGLSFTPELIAAATALAGASQATWLLLIFPRLHKRVGTGRVLFYCACAWPIFFASSVVFNTLLRHGLRAAFWATAPPTLVLGSGVAMAFTAVQLAVNDIAPSHETLGTLNAIVLAIQSGLRAIAPALATSIFATGVKYHILSGHLFWLLNVILALGLLGFLRLLPDKVAGKPQKAHNGRA</sequence>
<keyword evidence="10" id="KW-1185">Reference proteome</keyword>
<dbReference type="InterPro" id="IPR011701">
    <property type="entry name" value="MFS"/>
</dbReference>
<name>A0A8K0R9E2_9PLEO</name>
<feature type="transmembrane region" description="Helical" evidence="7">
    <location>
        <begin position="461"/>
        <end position="480"/>
    </location>
</feature>
<feature type="transmembrane region" description="Helical" evidence="7">
    <location>
        <begin position="325"/>
        <end position="345"/>
    </location>
</feature>
<dbReference type="PROSITE" id="PS50850">
    <property type="entry name" value="MFS"/>
    <property type="match status" value="1"/>
</dbReference>
<dbReference type="PANTHER" id="PTHR23504:SF3">
    <property type="entry name" value="MAJOR FACILITATOR SUPERFAMILY (MFS) PROFILE DOMAIN-CONTAINING PROTEIN"/>
    <property type="match status" value="1"/>
</dbReference>
<evidence type="ECO:0000256" key="4">
    <source>
        <dbReference type="ARBA" id="ARBA00022989"/>
    </source>
</evidence>
<dbReference type="GO" id="GO:0022857">
    <property type="term" value="F:transmembrane transporter activity"/>
    <property type="evidence" value="ECO:0007669"/>
    <property type="project" value="InterPro"/>
</dbReference>
<dbReference type="Proteomes" id="UP000813461">
    <property type="component" value="Unassembled WGS sequence"/>
</dbReference>
<evidence type="ECO:0000313" key="10">
    <source>
        <dbReference type="Proteomes" id="UP000813461"/>
    </source>
</evidence>
<feature type="transmembrane region" description="Helical" evidence="7">
    <location>
        <begin position="357"/>
        <end position="379"/>
    </location>
</feature>
<dbReference type="PRINTS" id="PR01035">
    <property type="entry name" value="TCRTETA"/>
</dbReference>
<organism evidence="9 10">
    <name type="scientific">Paraphoma chrysanthemicola</name>
    <dbReference type="NCBI Taxonomy" id="798071"/>
    <lineage>
        <taxon>Eukaryota</taxon>
        <taxon>Fungi</taxon>
        <taxon>Dikarya</taxon>
        <taxon>Ascomycota</taxon>
        <taxon>Pezizomycotina</taxon>
        <taxon>Dothideomycetes</taxon>
        <taxon>Pleosporomycetidae</taxon>
        <taxon>Pleosporales</taxon>
        <taxon>Pleosporineae</taxon>
        <taxon>Phaeosphaeriaceae</taxon>
        <taxon>Paraphoma</taxon>
    </lineage>
</organism>
<dbReference type="Pfam" id="PF07690">
    <property type="entry name" value="MFS_1"/>
    <property type="match status" value="1"/>
</dbReference>
<feature type="transmembrane region" description="Helical" evidence="7">
    <location>
        <begin position="99"/>
        <end position="121"/>
    </location>
</feature>
<comment type="subcellular location">
    <subcellularLocation>
        <location evidence="1">Membrane</location>
        <topology evidence="1">Multi-pass membrane protein</topology>
    </subcellularLocation>
</comment>
<feature type="domain" description="Major facilitator superfamily (MFS) profile" evidence="8">
    <location>
        <begin position="62"/>
        <end position="484"/>
    </location>
</feature>
<dbReference type="GO" id="GO:0016020">
    <property type="term" value="C:membrane"/>
    <property type="evidence" value="ECO:0007669"/>
    <property type="project" value="UniProtKB-SubCell"/>
</dbReference>
<evidence type="ECO:0000313" key="9">
    <source>
        <dbReference type="EMBL" id="KAH7089612.1"/>
    </source>
</evidence>
<evidence type="ECO:0000256" key="6">
    <source>
        <dbReference type="SAM" id="MobiDB-lite"/>
    </source>
</evidence>
<keyword evidence="4 7" id="KW-1133">Transmembrane helix</keyword>
<dbReference type="Gene3D" id="1.20.1250.20">
    <property type="entry name" value="MFS general substrate transporter like domains"/>
    <property type="match status" value="1"/>
</dbReference>
<evidence type="ECO:0000256" key="7">
    <source>
        <dbReference type="SAM" id="Phobius"/>
    </source>
</evidence>
<feature type="transmembrane region" description="Helical" evidence="7">
    <location>
        <begin position="232"/>
        <end position="256"/>
    </location>
</feature>
<evidence type="ECO:0000259" key="8">
    <source>
        <dbReference type="PROSITE" id="PS50850"/>
    </source>
</evidence>